<sequence>MGDDPDIIWMTYDEAARVLRIKPDSVRRRAASRKWPKQLGNDGMARVGIPRDIIPDATPVITPGAPPDNPDESGQIRTELQDALAKISTLESDLRAAQISISALETRLEETQADRDAWKDQAKELTKTQAELIGRVADLSGYRSGFLGRLFRR</sequence>
<reference evidence="2 3" key="1">
    <citation type="submission" date="2020-04" db="EMBL/GenBank/DDBJ databases">
        <title>Donghicola sp., a member of the Rhodobacteraceae family isolated from mangrove forest in Thailand.</title>
        <authorList>
            <person name="Charoenyingcharoen P."/>
            <person name="Yukphan P."/>
        </authorList>
    </citation>
    <scope>NUCLEOTIDE SEQUENCE [LARGE SCALE GENOMIC DNA]</scope>
    <source>
        <strain evidence="2 3">B5-SW-15</strain>
    </source>
</reference>
<protein>
    <recommendedName>
        <fullName evidence="4">DNA-binding protein</fullName>
    </recommendedName>
</protein>
<evidence type="ECO:0000313" key="3">
    <source>
        <dbReference type="Proteomes" id="UP000592216"/>
    </source>
</evidence>
<comment type="caution">
    <text evidence="2">The sequence shown here is derived from an EMBL/GenBank/DDBJ whole genome shotgun (WGS) entry which is preliminary data.</text>
</comment>
<evidence type="ECO:0008006" key="4">
    <source>
        <dbReference type="Google" id="ProtNLM"/>
    </source>
</evidence>
<dbReference type="AlphaFoldDB" id="A0A850Q9B8"/>
<evidence type="ECO:0000256" key="1">
    <source>
        <dbReference type="SAM" id="Coils"/>
    </source>
</evidence>
<dbReference type="EMBL" id="JABCJE010000030">
    <property type="protein sequence ID" value="NVO25746.1"/>
    <property type="molecule type" value="Genomic_DNA"/>
</dbReference>
<accession>A0A850Q9B8</accession>
<evidence type="ECO:0000313" key="2">
    <source>
        <dbReference type="EMBL" id="NVO25746.1"/>
    </source>
</evidence>
<feature type="coiled-coil region" evidence="1">
    <location>
        <begin position="80"/>
        <end position="128"/>
    </location>
</feature>
<proteinExistence type="predicted"/>
<keyword evidence="1" id="KW-0175">Coiled coil</keyword>
<dbReference type="Proteomes" id="UP000592216">
    <property type="component" value="Unassembled WGS sequence"/>
</dbReference>
<name>A0A850Q9B8_9RHOB</name>
<organism evidence="2 3">
    <name type="scientific">Donghicola mangrovi</name>
    <dbReference type="NCBI Taxonomy" id="2729614"/>
    <lineage>
        <taxon>Bacteria</taxon>
        <taxon>Pseudomonadati</taxon>
        <taxon>Pseudomonadota</taxon>
        <taxon>Alphaproteobacteria</taxon>
        <taxon>Rhodobacterales</taxon>
        <taxon>Roseobacteraceae</taxon>
        <taxon>Donghicola</taxon>
    </lineage>
</organism>
<gene>
    <name evidence="2" type="ORF">HJ536_20580</name>
</gene>
<dbReference type="RefSeq" id="WP_177159258.1">
    <property type="nucleotide sequence ID" value="NZ_JABCJE010000030.1"/>
</dbReference>